<evidence type="ECO:0000256" key="3">
    <source>
        <dbReference type="PROSITE-ProRule" id="PRU00182"/>
    </source>
</evidence>
<comment type="similarity">
    <text evidence="2">Belongs to the TlyA family.</text>
</comment>
<dbReference type="PROSITE" id="PS50889">
    <property type="entry name" value="S4"/>
    <property type="match status" value="1"/>
</dbReference>
<dbReference type="InterPro" id="IPR036986">
    <property type="entry name" value="S4_RNA-bd_sf"/>
</dbReference>
<name>A0ABT1DKW6_9ACTN</name>
<dbReference type="SUPFAM" id="SSF53335">
    <property type="entry name" value="S-adenosyl-L-methionine-dependent methyltransferases"/>
    <property type="match status" value="1"/>
</dbReference>
<dbReference type="Proteomes" id="UP001523369">
    <property type="component" value="Unassembled WGS sequence"/>
</dbReference>
<proteinExistence type="inferred from homology"/>
<dbReference type="Gene3D" id="3.40.50.150">
    <property type="entry name" value="Vaccinia Virus protein VP39"/>
    <property type="match status" value="1"/>
</dbReference>
<protein>
    <submittedName>
        <fullName evidence="5">TlyA family RNA methyltransferase</fullName>
    </submittedName>
</protein>
<evidence type="ECO:0000256" key="2">
    <source>
        <dbReference type="ARBA" id="ARBA00029460"/>
    </source>
</evidence>
<dbReference type="PANTHER" id="PTHR32319:SF0">
    <property type="entry name" value="BACTERIAL HEMOLYSIN-LIKE PROTEIN"/>
    <property type="match status" value="1"/>
</dbReference>
<reference evidence="5 6" key="1">
    <citation type="submission" date="2022-06" db="EMBL/GenBank/DDBJ databases">
        <title>New Species of the Genus Actinoplanes, ActinopZanes ferrugineus.</title>
        <authorList>
            <person name="Ding P."/>
        </authorList>
    </citation>
    <scope>NUCLEOTIDE SEQUENCE [LARGE SCALE GENOMIC DNA]</scope>
    <source>
        <strain evidence="5 6">TRM88003</strain>
    </source>
</reference>
<comment type="caution">
    <text evidence="5">The sequence shown here is derived from an EMBL/GenBank/DDBJ whole genome shotgun (WGS) entry which is preliminary data.</text>
</comment>
<dbReference type="Pfam" id="PF01728">
    <property type="entry name" value="FtsJ"/>
    <property type="match status" value="1"/>
</dbReference>
<evidence type="ECO:0000313" key="6">
    <source>
        <dbReference type="Proteomes" id="UP001523369"/>
    </source>
</evidence>
<evidence type="ECO:0000259" key="4">
    <source>
        <dbReference type="SMART" id="SM00363"/>
    </source>
</evidence>
<dbReference type="EMBL" id="JAMYJR010000013">
    <property type="protein sequence ID" value="MCO8271487.1"/>
    <property type="molecule type" value="Genomic_DNA"/>
</dbReference>
<keyword evidence="1 3" id="KW-0694">RNA-binding</keyword>
<dbReference type="RefSeq" id="WP_253237619.1">
    <property type="nucleotide sequence ID" value="NZ_JAMYJR010000013.1"/>
</dbReference>
<keyword evidence="5" id="KW-0489">Methyltransferase</keyword>
<dbReference type="GO" id="GO:0008168">
    <property type="term" value="F:methyltransferase activity"/>
    <property type="evidence" value="ECO:0007669"/>
    <property type="project" value="UniProtKB-KW"/>
</dbReference>
<accession>A0ABT1DKW6</accession>
<organism evidence="5 6">
    <name type="scientific">Paractinoplanes aksuensis</name>
    <dbReference type="NCBI Taxonomy" id="2939490"/>
    <lineage>
        <taxon>Bacteria</taxon>
        <taxon>Bacillati</taxon>
        <taxon>Actinomycetota</taxon>
        <taxon>Actinomycetes</taxon>
        <taxon>Micromonosporales</taxon>
        <taxon>Micromonosporaceae</taxon>
        <taxon>Paractinoplanes</taxon>
    </lineage>
</organism>
<dbReference type="InterPro" id="IPR002942">
    <property type="entry name" value="S4_RNA-bd"/>
</dbReference>
<dbReference type="PANTHER" id="PTHR32319">
    <property type="entry name" value="BACTERIAL HEMOLYSIN-LIKE PROTEIN"/>
    <property type="match status" value="1"/>
</dbReference>
<dbReference type="CDD" id="cd02440">
    <property type="entry name" value="AdoMet_MTases"/>
    <property type="match status" value="1"/>
</dbReference>
<keyword evidence="5" id="KW-0808">Transferase</keyword>
<evidence type="ECO:0000313" key="5">
    <source>
        <dbReference type="EMBL" id="MCO8271487.1"/>
    </source>
</evidence>
<dbReference type="GO" id="GO:0032259">
    <property type="term" value="P:methylation"/>
    <property type="evidence" value="ECO:0007669"/>
    <property type="project" value="UniProtKB-KW"/>
</dbReference>
<dbReference type="InterPro" id="IPR047048">
    <property type="entry name" value="TlyA"/>
</dbReference>
<dbReference type="InterPro" id="IPR004538">
    <property type="entry name" value="Hemolysin_A/TlyA"/>
</dbReference>
<dbReference type="InterPro" id="IPR029063">
    <property type="entry name" value="SAM-dependent_MTases_sf"/>
</dbReference>
<dbReference type="NCBIfam" id="TIGR00478">
    <property type="entry name" value="tly"/>
    <property type="match status" value="1"/>
</dbReference>
<feature type="domain" description="RNA-binding S4" evidence="4">
    <location>
        <begin position="4"/>
        <end position="71"/>
    </location>
</feature>
<dbReference type="Pfam" id="PF01479">
    <property type="entry name" value="S4"/>
    <property type="match status" value="1"/>
</dbReference>
<dbReference type="InterPro" id="IPR002877">
    <property type="entry name" value="RNA_MeTrfase_FtsJ_dom"/>
</dbReference>
<gene>
    <name evidence="5" type="ORF">M1L60_12870</name>
</gene>
<dbReference type="SUPFAM" id="SSF55174">
    <property type="entry name" value="Alpha-L RNA-binding motif"/>
    <property type="match status" value="1"/>
</dbReference>
<sequence>MKRARLDAELVRRKLARSREQAAALVEAGRVQVRGTVARKVAAMVDPADPVLVTGEDPATEYVSRGGHKLAGALAAFGPRGLAVEGRRCLDAGASTGGFTDVLLRSGARQVVAVDVGYGQLAWPIRTDERVVVFERTNVRAITPESIGGLVDLTVADLSFISLRLVLPALAGCTAPDGDLALMVKPQFEVGKERVGAGGVVRDWPLRAEAVLDVAAAAADLGLGVAGVAASPLPGPSGNVEFFVWFRRDAPPADRAQIEEVVAAGPVIKVASAGPEQTASPLEDT</sequence>
<keyword evidence="6" id="KW-1185">Reference proteome</keyword>
<dbReference type="CDD" id="cd00165">
    <property type="entry name" value="S4"/>
    <property type="match status" value="1"/>
</dbReference>
<dbReference type="PIRSF" id="PIRSF005578">
    <property type="entry name" value="TlyA"/>
    <property type="match status" value="1"/>
</dbReference>
<dbReference type="SMART" id="SM00363">
    <property type="entry name" value="S4"/>
    <property type="match status" value="1"/>
</dbReference>
<dbReference type="Gene3D" id="3.10.290.10">
    <property type="entry name" value="RNA-binding S4 domain"/>
    <property type="match status" value="1"/>
</dbReference>
<evidence type="ECO:0000256" key="1">
    <source>
        <dbReference type="ARBA" id="ARBA00022884"/>
    </source>
</evidence>